<dbReference type="InterPro" id="IPR017441">
    <property type="entry name" value="Protein_kinase_ATP_BS"/>
</dbReference>
<dbReference type="Pfam" id="PF07714">
    <property type="entry name" value="PK_Tyr_Ser-Thr"/>
    <property type="match status" value="1"/>
</dbReference>
<comment type="catalytic activity">
    <reaction evidence="9 12">
        <text>L-tyrosyl-[protein] + ATP = O-phospho-L-tyrosyl-[protein] + ADP + H(+)</text>
        <dbReference type="Rhea" id="RHEA:10596"/>
        <dbReference type="Rhea" id="RHEA-COMP:10136"/>
        <dbReference type="Rhea" id="RHEA-COMP:20101"/>
        <dbReference type="ChEBI" id="CHEBI:15378"/>
        <dbReference type="ChEBI" id="CHEBI:30616"/>
        <dbReference type="ChEBI" id="CHEBI:46858"/>
        <dbReference type="ChEBI" id="CHEBI:61978"/>
        <dbReference type="ChEBI" id="CHEBI:456216"/>
        <dbReference type="EC" id="2.7.10.2"/>
    </reaction>
</comment>
<gene>
    <name evidence="16" type="ORF">CJOHNSTONI_LOCUS8754</name>
</gene>
<dbReference type="InterPro" id="IPR000719">
    <property type="entry name" value="Prot_kinase_dom"/>
</dbReference>
<sequence>MTDVRHEEDSKSSLPNSLLKHISDELCYHGFLPREDLPYLLEQVGDFLIRITQLKPGDPCELVLSLRVSDKNSPASIRHVVIHRMKGKDGKIEWLTSQENRFNSLKELIDTYVSGKKPINPEIKTSQLIRPIARQSWEFLHENITLKNMLGEGQFGEVRAAEALIDGKKIPVAVKIAKTISDKKHIQQVKEKIKEMMHEARLMRYFDHENVIKMHGVAVCREPLMIIIEMINGGCLTDVLESRKGNVYENEKIENMSLGSARGLEYIHSQKIIHRDIAARNVLYTENRVAKISDFGMSRYGEFYEMSKGNKKVPLKWTAPESMVTYQYTPKTDVFSYSILLWEIFSDGEEPYKGMTSIEVKRMISCGERLKKPEGCPDFMYHLMEKCWNQNPDNRCTMSEVVKQLEDMIERKSSAYSEIQQSYGSTERIKSKEDIDDLNEPIRSIISQSKTKRRKHHKRREKQRKSRIHKKLPETDNERKKPKSRRHDMKWPHGAL</sequence>
<dbReference type="Pfam" id="PF00017">
    <property type="entry name" value="SH2"/>
    <property type="match status" value="1"/>
</dbReference>
<dbReference type="EMBL" id="CAKAEH010001747">
    <property type="protein sequence ID" value="CAG9539126.1"/>
    <property type="molecule type" value="Genomic_DNA"/>
</dbReference>
<evidence type="ECO:0000256" key="11">
    <source>
        <dbReference type="PROSITE-ProRule" id="PRU10141"/>
    </source>
</evidence>
<comment type="catalytic activity">
    <reaction evidence="8">
        <text>L-tyrosyl-[protein] + ATP = O-phospho-L-tyrosyl-[protein] + ADP + H(+)</text>
        <dbReference type="Rhea" id="RHEA:10596"/>
        <dbReference type="Rhea" id="RHEA-COMP:10136"/>
        <dbReference type="Rhea" id="RHEA-COMP:20101"/>
        <dbReference type="ChEBI" id="CHEBI:15378"/>
        <dbReference type="ChEBI" id="CHEBI:30616"/>
        <dbReference type="ChEBI" id="CHEBI:46858"/>
        <dbReference type="ChEBI" id="CHEBI:61978"/>
        <dbReference type="ChEBI" id="CHEBI:456216"/>
        <dbReference type="EC" id="2.7.10.1"/>
    </reaction>
</comment>
<keyword evidence="3 11" id="KW-0547">Nucleotide-binding</keyword>
<keyword evidence="2 12" id="KW-0808">Transferase</keyword>
<keyword evidence="7 12" id="KW-0829">Tyrosine-protein kinase</keyword>
<feature type="region of interest" description="Disordered" evidence="13">
    <location>
        <begin position="440"/>
        <end position="496"/>
    </location>
</feature>
<dbReference type="PANTHER" id="PTHR24418">
    <property type="entry name" value="TYROSINE-PROTEIN KINASE"/>
    <property type="match status" value="1"/>
</dbReference>
<keyword evidence="10" id="KW-0727">SH2 domain</keyword>
<dbReference type="GO" id="GO:0004715">
    <property type="term" value="F:non-membrane spanning protein tyrosine kinase activity"/>
    <property type="evidence" value="ECO:0007669"/>
    <property type="project" value="UniProtKB-EC"/>
</dbReference>
<comment type="subcellular location">
    <subcellularLocation>
        <location evidence="1">Endomembrane system</location>
    </subcellularLocation>
</comment>
<evidence type="ECO:0000256" key="2">
    <source>
        <dbReference type="ARBA" id="ARBA00022679"/>
    </source>
</evidence>
<evidence type="ECO:0000256" key="13">
    <source>
        <dbReference type="SAM" id="MobiDB-lite"/>
    </source>
</evidence>
<dbReference type="GO" id="GO:0005524">
    <property type="term" value="F:ATP binding"/>
    <property type="evidence" value="ECO:0007669"/>
    <property type="project" value="UniProtKB-UniRule"/>
</dbReference>
<dbReference type="FunFam" id="1.10.510.10:FF:001512">
    <property type="entry name" value="Receptor tyrosine-protein kinase erbB-2"/>
    <property type="match status" value="1"/>
</dbReference>
<accession>A0A8J2Q3F2</accession>
<proteinExistence type="inferred from homology"/>
<dbReference type="Gene3D" id="3.30.505.10">
    <property type="entry name" value="SH2 domain"/>
    <property type="match status" value="1"/>
</dbReference>
<dbReference type="PROSITE" id="PS00109">
    <property type="entry name" value="PROTEIN_KINASE_TYR"/>
    <property type="match status" value="1"/>
</dbReference>
<dbReference type="InterPro" id="IPR035849">
    <property type="entry name" value="Fes/Fps/Fer_SH2"/>
</dbReference>
<dbReference type="GO" id="GO:0061564">
    <property type="term" value="P:axon development"/>
    <property type="evidence" value="ECO:0007669"/>
    <property type="project" value="UniProtKB-ARBA"/>
</dbReference>
<dbReference type="InterPro" id="IPR020635">
    <property type="entry name" value="Tyr_kinase_cat_dom"/>
</dbReference>
<dbReference type="CDD" id="cd10361">
    <property type="entry name" value="SH2_Fps_family"/>
    <property type="match status" value="1"/>
</dbReference>
<evidence type="ECO:0000313" key="17">
    <source>
        <dbReference type="Proteomes" id="UP000746747"/>
    </source>
</evidence>
<keyword evidence="17" id="KW-1185">Reference proteome</keyword>
<dbReference type="PRINTS" id="PR00109">
    <property type="entry name" value="TYRKINASE"/>
</dbReference>
<dbReference type="InterPro" id="IPR036860">
    <property type="entry name" value="SH2_dom_sf"/>
</dbReference>
<dbReference type="InterPro" id="IPR001245">
    <property type="entry name" value="Ser-Thr/Tyr_kinase_cat_dom"/>
</dbReference>
<organism evidence="16 17">
    <name type="scientific">Cercopithifilaria johnstoni</name>
    <dbReference type="NCBI Taxonomy" id="2874296"/>
    <lineage>
        <taxon>Eukaryota</taxon>
        <taxon>Metazoa</taxon>
        <taxon>Ecdysozoa</taxon>
        <taxon>Nematoda</taxon>
        <taxon>Chromadorea</taxon>
        <taxon>Rhabditida</taxon>
        <taxon>Spirurina</taxon>
        <taxon>Spiruromorpha</taxon>
        <taxon>Filarioidea</taxon>
        <taxon>Onchocercidae</taxon>
        <taxon>Cercopithifilaria</taxon>
    </lineage>
</organism>
<dbReference type="EC" id="2.7.10.2" evidence="12"/>
<dbReference type="PROSITE" id="PS50001">
    <property type="entry name" value="SH2"/>
    <property type="match status" value="1"/>
</dbReference>
<evidence type="ECO:0000256" key="6">
    <source>
        <dbReference type="ARBA" id="ARBA00023136"/>
    </source>
</evidence>
<keyword evidence="6" id="KW-0472">Membrane</keyword>
<evidence type="ECO:0000259" key="15">
    <source>
        <dbReference type="PROSITE" id="PS50011"/>
    </source>
</evidence>
<evidence type="ECO:0000256" key="5">
    <source>
        <dbReference type="ARBA" id="ARBA00022840"/>
    </source>
</evidence>
<dbReference type="InterPro" id="IPR050198">
    <property type="entry name" value="Non-receptor_tyrosine_kinases"/>
</dbReference>
<dbReference type="SMART" id="SM00219">
    <property type="entry name" value="TyrKc"/>
    <property type="match status" value="1"/>
</dbReference>
<evidence type="ECO:0000256" key="3">
    <source>
        <dbReference type="ARBA" id="ARBA00022741"/>
    </source>
</evidence>
<dbReference type="Gene3D" id="3.30.200.20">
    <property type="entry name" value="Phosphorylase Kinase, domain 1"/>
    <property type="match status" value="1"/>
</dbReference>
<protein>
    <recommendedName>
        <fullName evidence="12">Tyrosine-protein kinase</fullName>
        <ecNumber evidence="12">2.7.10.2</ecNumber>
    </recommendedName>
</protein>
<feature type="domain" description="SH2" evidence="14">
    <location>
        <begin position="27"/>
        <end position="132"/>
    </location>
</feature>
<comment type="caution">
    <text evidence="16">The sequence shown here is derived from an EMBL/GenBank/DDBJ whole genome shotgun (WGS) entry which is preliminary data.</text>
</comment>
<dbReference type="PROSITE" id="PS50011">
    <property type="entry name" value="PROTEIN_KINASE_DOM"/>
    <property type="match status" value="1"/>
</dbReference>
<reference evidence="16" key="1">
    <citation type="submission" date="2021-09" db="EMBL/GenBank/DDBJ databases">
        <authorList>
            <consortium name="Pathogen Informatics"/>
        </authorList>
    </citation>
    <scope>NUCLEOTIDE SEQUENCE</scope>
</reference>
<feature type="compositionally biased region" description="Basic residues" evidence="13">
    <location>
        <begin position="450"/>
        <end position="470"/>
    </location>
</feature>
<evidence type="ECO:0000259" key="14">
    <source>
        <dbReference type="PROSITE" id="PS50001"/>
    </source>
</evidence>
<dbReference type="PROSITE" id="PS00107">
    <property type="entry name" value="PROTEIN_KINASE_ATP"/>
    <property type="match status" value="1"/>
</dbReference>
<dbReference type="SUPFAM" id="SSF56112">
    <property type="entry name" value="Protein kinase-like (PK-like)"/>
    <property type="match status" value="1"/>
</dbReference>
<evidence type="ECO:0000256" key="9">
    <source>
        <dbReference type="ARBA" id="ARBA00051245"/>
    </source>
</evidence>
<evidence type="ECO:0000256" key="1">
    <source>
        <dbReference type="ARBA" id="ARBA00004308"/>
    </source>
</evidence>
<feature type="binding site" evidence="11">
    <location>
        <position position="175"/>
    </location>
    <ligand>
        <name>ATP</name>
        <dbReference type="ChEBI" id="CHEBI:30616"/>
    </ligand>
</feature>
<dbReference type="InterPro" id="IPR008266">
    <property type="entry name" value="Tyr_kinase_AS"/>
</dbReference>
<dbReference type="Gene3D" id="1.10.510.10">
    <property type="entry name" value="Transferase(Phosphotransferase) domain 1"/>
    <property type="match status" value="1"/>
</dbReference>
<feature type="domain" description="Protein kinase" evidence="15">
    <location>
        <begin position="144"/>
        <end position="409"/>
    </location>
</feature>
<dbReference type="CDD" id="cd00192">
    <property type="entry name" value="PTKc"/>
    <property type="match status" value="1"/>
</dbReference>
<dbReference type="GO" id="GO:0012505">
    <property type="term" value="C:endomembrane system"/>
    <property type="evidence" value="ECO:0007669"/>
    <property type="project" value="UniProtKB-SubCell"/>
</dbReference>
<keyword evidence="5 11" id="KW-0067">ATP-binding</keyword>
<evidence type="ECO:0000256" key="8">
    <source>
        <dbReference type="ARBA" id="ARBA00051243"/>
    </source>
</evidence>
<dbReference type="SUPFAM" id="SSF55550">
    <property type="entry name" value="SH2 domain"/>
    <property type="match status" value="1"/>
</dbReference>
<dbReference type="Proteomes" id="UP000746747">
    <property type="component" value="Unassembled WGS sequence"/>
</dbReference>
<evidence type="ECO:0000256" key="10">
    <source>
        <dbReference type="PROSITE-ProRule" id="PRU00191"/>
    </source>
</evidence>
<evidence type="ECO:0000256" key="12">
    <source>
        <dbReference type="RuleBase" id="RU362096"/>
    </source>
</evidence>
<keyword evidence="4 12" id="KW-0418">Kinase</keyword>
<dbReference type="GO" id="GO:0048680">
    <property type="term" value="P:positive regulation of axon regeneration"/>
    <property type="evidence" value="ECO:0007669"/>
    <property type="project" value="UniProtKB-ARBA"/>
</dbReference>
<dbReference type="InterPro" id="IPR000980">
    <property type="entry name" value="SH2"/>
</dbReference>
<evidence type="ECO:0000313" key="16">
    <source>
        <dbReference type="EMBL" id="CAG9539126.1"/>
    </source>
</evidence>
<comment type="similarity">
    <text evidence="12">Belongs to the protein kinase superfamily. Tyr protein kinase family.</text>
</comment>
<dbReference type="InterPro" id="IPR011009">
    <property type="entry name" value="Kinase-like_dom_sf"/>
</dbReference>
<dbReference type="OrthoDB" id="3256376at2759"/>
<evidence type="ECO:0000256" key="4">
    <source>
        <dbReference type="ARBA" id="ARBA00022777"/>
    </source>
</evidence>
<dbReference type="AlphaFoldDB" id="A0A8J2Q3F2"/>
<dbReference type="SMART" id="SM00252">
    <property type="entry name" value="SH2"/>
    <property type="match status" value="1"/>
</dbReference>
<dbReference type="GO" id="GO:0004714">
    <property type="term" value="F:transmembrane receptor protein tyrosine kinase activity"/>
    <property type="evidence" value="ECO:0007669"/>
    <property type="project" value="UniProtKB-EC"/>
</dbReference>
<name>A0A8J2Q3F2_9BILA</name>
<evidence type="ECO:0000256" key="7">
    <source>
        <dbReference type="ARBA" id="ARBA00023137"/>
    </source>
</evidence>